<reference evidence="4 5" key="1">
    <citation type="submission" date="2019-03" db="EMBL/GenBank/DDBJ databases">
        <title>Genomic Encyclopedia of Archaeal and Bacterial Type Strains, Phase II (KMG-II): from individual species to whole genera.</title>
        <authorList>
            <person name="Goeker M."/>
        </authorList>
    </citation>
    <scope>NUCLEOTIDE SEQUENCE [LARGE SCALE GENOMIC DNA]</scope>
    <source>
        <strain evidence="4 5">DSM 45499</strain>
    </source>
</reference>
<keyword evidence="1" id="KW-0805">Transcription regulation</keyword>
<comment type="caution">
    <text evidence="4">The sequence shown here is derived from an EMBL/GenBank/DDBJ whole genome shotgun (WGS) entry which is preliminary data.</text>
</comment>
<dbReference type="AlphaFoldDB" id="A0A4R7W1F7"/>
<gene>
    <name evidence="4" type="ORF">CLV71_1026</name>
</gene>
<evidence type="ECO:0000256" key="1">
    <source>
        <dbReference type="ARBA" id="ARBA00023015"/>
    </source>
</evidence>
<dbReference type="Gene3D" id="3.30.450.40">
    <property type="match status" value="1"/>
</dbReference>
<dbReference type="SUPFAM" id="SSF55781">
    <property type="entry name" value="GAF domain-like"/>
    <property type="match status" value="1"/>
</dbReference>
<dbReference type="InterPro" id="IPR005561">
    <property type="entry name" value="ANTAR"/>
</dbReference>
<dbReference type="Gene3D" id="1.10.10.10">
    <property type="entry name" value="Winged helix-like DNA-binding domain superfamily/Winged helix DNA-binding domain"/>
    <property type="match status" value="1"/>
</dbReference>
<evidence type="ECO:0000259" key="3">
    <source>
        <dbReference type="PROSITE" id="PS50921"/>
    </source>
</evidence>
<dbReference type="InterPro" id="IPR003018">
    <property type="entry name" value="GAF"/>
</dbReference>
<dbReference type="RefSeq" id="WP_133901255.1">
    <property type="nucleotide sequence ID" value="NZ_SOCP01000002.1"/>
</dbReference>
<dbReference type="OrthoDB" id="4929862at2"/>
<organism evidence="4 5">
    <name type="scientific">Actinophytocola oryzae</name>
    <dbReference type="NCBI Taxonomy" id="502181"/>
    <lineage>
        <taxon>Bacteria</taxon>
        <taxon>Bacillati</taxon>
        <taxon>Actinomycetota</taxon>
        <taxon>Actinomycetes</taxon>
        <taxon>Pseudonocardiales</taxon>
        <taxon>Pseudonocardiaceae</taxon>
    </lineage>
</organism>
<keyword evidence="5" id="KW-1185">Reference proteome</keyword>
<dbReference type="GO" id="GO:0003723">
    <property type="term" value="F:RNA binding"/>
    <property type="evidence" value="ECO:0007669"/>
    <property type="project" value="InterPro"/>
</dbReference>
<dbReference type="SMART" id="SM01012">
    <property type="entry name" value="ANTAR"/>
    <property type="match status" value="1"/>
</dbReference>
<accession>A0A4R7W1F7</accession>
<proteinExistence type="predicted"/>
<dbReference type="SMART" id="SM00065">
    <property type="entry name" value="GAF"/>
    <property type="match status" value="1"/>
</dbReference>
<evidence type="ECO:0000313" key="4">
    <source>
        <dbReference type="EMBL" id="TDV55945.1"/>
    </source>
</evidence>
<dbReference type="InterPro" id="IPR029016">
    <property type="entry name" value="GAF-like_dom_sf"/>
</dbReference>
<dbReference type="Pfam" id="PF13185">
    <property type="entry name" value="GAF_2"/>
    <property type="match status" value="1"/>
</dbReference>
<sequence length="253" mass="27658">MEQQPGRQQVADTVTDDLIRQLDDVTAALDELSRIMSQEEDLSAILHRACLQAVHAIPEADAASVTLLRGEEPHTAATTHELAAEIDHAQCRAGEGPCLEAAKRGEVVRVTVTDVRGRWPDFAEAAAQRGVTSYLSAPLYVDKEYHGSLSLYGDQAHGFRRLDAALLELYTTAAEGALGNARRYLKSREQIEQLRTALESRAVINQAKGMLMVVNQINADEAFARLVTRSQQSNVKLRDIAARLVADGSRADT</sequence>
<name>A0A4R7W1F7_9PSEU</name>
<evidence type="ECO:0000313" key="5">
    <source>
        <dbReference type="Proteomes" id="UP000294927"/>
    </source>
</evidence>
<keyword evidence="2" id="KW-0804">Transcription</keyword>
<evidence type="ECO:0000256" key="2">
    <source>
        <dbReference type="ARBA" id="ARBA00023163"/>
    </source>
</evidence>
<dbReference type="EMBL" id="SOCP01000002">
    <property type="protein sequence ID" value="TDV55945.1"/>
    <property type="molecule type" value="Genomic_DNA"/>
</dbReference>
<dbReference type="PROSITE" id="PS50921">
    <property type="entry name" value="ANTAR"/>
    <property type="match status" value="1"/>
</dbReference>
<dbReference type="Pfam" id="PF03861">
    <property type="entry name" value="ANTAR"/>
    <property type="match status" value="1"/>
</dbReference>
<dbReference type="InterPro" id="IPR036388">
    <property type="entry name" value="WH-like_DNA-bd_sf"/>
</dbReference>
<feature type="domain" description="ANTAR" evidence="3">
    <location>
        <begin position="184"/>
        <end position="245"/>
    </location>
</feature>
<protein>
    <submittedName>
        <fullName evidence="4">GAF domain-containing protein</fullName>
    </submittedName>
</protein>
<dbReference type="Proteomes" id="UP000294927">
    <property type="component" value="Unassembled WGS sequence"/>
</dbReference>
<dbReference type="PIRSF" id="PIRSF036625">
    <property type="entry name" value="GAF_ANTAR"/>
    <property type="match status" value="1"/>
</dbReference>
<dbReference type="InterPro" id="IPR012074">
    <property type="entry name" value="GAF_ANTAR"/>
</dbReference>